<dbReference type="AlphaFoldDB" id="A0A916LCR9"/>
<gene>
    <name evidence="2" type="ORF">ERS007739_03046</name>
</gene>
<evidence type="ECO:0000313" key="2">
    <source>
        <dbReference type="EMBL" id="COY75782.1"/>
    </source>
</evidence>
<sequence>MLSDSPRSSIASSSRPTFQSAFSENPANTSIWRAKSRFCASDILSHAGNRSGRSVSSASGGMIPSRFCRSNVFCRYTSQPSSNSPRYLSAHSLNTWCGAWVAPVA</sequence>
<dbReference type="Proteomes" id="UP000039021">
    <property type="component" value="Unassembled WGS sequence"/>
</dbReference>
<dbReference type="EMBL" id="CSBK01001507">
    <property type="protein sequence ID" value="COY75782.1"/>
    <property type="molecule type" value="Genomic_DNA"/>
</dbReference>
<evidence type="ECO:0000256" key="1">
    <source>
        <dbReference type="SAM" id="MobiDB-lite"/>
    </source>
</evidence>
<feature type="compositionally biased region" description="Low complexity" evidence="1">
    <location>
        <begin position="1"/>
        <end position="14"/>
    </location>
</feature>
<name>A0A916LCR9_MYCTX</name>
<proteinExistence type="predicted"/>
<reference evidence="3" key="1">
    <citation type="submission" date="2015-03" db="EMBL/GenBank/DDBJ databases">
        <authorList>
            <consortium name="Pathogen Informatics"/>
        </authorList>
    </citation>
    <scope>NUCLEOTIDE SEQUENCE [LARGE SCALE GENOMIC DNA]</scope>
    <source>
        <strain evidence="3">N09902308</strain>
    </source>
</reference>
<feature type="region of interest" description="Disordered" evidence="1">
    <location>
        <begin position="1"/>
        <end position="22"/>
    </location>
</feature>
<protein>
    <submittedName>
        <fullName evidence="2">Uncharacterized protein</fullName>
    </submittedName>
</protein>
<accession>A0A916LCR9</accession>
<organism evidence="2 3">
    <name type="scientific">Mycobacterium tuberculosis</name>
    <dbReference type="NCBI Taxonomy" id="1773"/>
    <lineage>
        <taxon>Bacteria</taxon>
        <taxon>Bacillati</taxon>
        <taxon>Actinomycetota</taxon>
        <taxon>Actinomycetes</taxon>
        <taxon>Mycobacteriales</taxon>
        <taxon>Mycobacteriaceae</taxon>
        <taxon>Mycobacterium</taxon>
        <taxon>Mycobacterium tuberculosis complex</taxon>
    </lineage>
</organism>
<evidence type="ECO:0000313" key="3">
    <source>
        <dbReference type="Proteomes" id="UP000039021"/>
    </source>
</evidence>
<comment type="caution">
    <text evidence="2">The sequence shown here is derived from an EMBL/GenBank/DDBJ whole genome shotgun (WGS) entry which is preliminary data.</text>
</comment>